<sequence>MLPSWTYWDIYEPLVENSCSEVRRRSPSSRGAQSRAAAPPHSKESAEEVHLIKIPPGSLLLEVFQGMFHNLRQTQNSGEGLYVPPDPGTRSYYLTFIQH</sequence>
<evidence type="ECO:0000313" key="2">
    <source>
        <dbReference type="EMBL" id="MED6258518.1"/>
    </source>
</evidence>
<reference evidence="2 3" key="1">
    <citation type="submission" date="2021-07" db="EMBL/GenBank/DDBJ databases">
        <authorList>
            <person name="Palmer J.M."/>
        </authorList>
    </citation>
    <scope>NUCLEOTIDE SEQUENCE [LARGE SCALE GENOMIC DNA]</scope>
    <source>
        <strain evidence="2 3">AT_MEX2019</strain>
        <tissue evidence="2">Muscle</tissue>
    </source>
</reference>
<accession>A0ABU7C721</accession>
<protein>
    <submittedName>
        <fullName evidence="2">Uncharacterized protein</fullName>
    </submittedName>
</protein>
<comment type="caution">
    <text evidence="2">The sequence shown here is derived from an EMBL/GenBank/DDBJ whole genome shotgun (WGS) entry which is preliminary data.</text>
</comment>
<proteinExistence type="predicted"/>
<evidence type="ECO:0000313" key="3">
    <source>
        <dbReference type="Proteomes" id="UP001345963"/>
    </source>
</evidence>
<organism evidence="2 3">
    <name type="scientific">Ataeniobius toweri</name>
    <dbReference type="NCBI Taxonomy" id="208326"/>
    <lineage>
        <taxon>Eukaryota</taxon>
        <taxon>Metazoa</taxon>
        <taxon>Chordata</taxon>
        <taxon>Craniata</taxon>
        <taxon>Vertebrata</taxon>
        <taxon>Euteleostomi</taxon>
        <taxon>Actinopterygii</taxon>
        <taxon>Neopterygii</taxon>
        <taxon>Teleostei</taxon>
        <taxon>Neoteleostei</taxon>
        <taxon>Acanthomorphata</taxon>
        <taxon>Ovalentaria</taxon>
        <taxon>Atherinomorphae</taxon>
        <taxon>Cyprinodontiformes</taxon>
        <taxon>Goodeidae</taxon>
        <taxon>Ataeniobius</taxon>
    </lineage>
</organism>
<name>A0ABU7C721_9TELE</name>
<keyword evidence="3" id="KW-1185">Reference proteome</keyword>
<dbReference type="EMBL" id="JAHUTI010080689">
    <property type="protein sequence ID" value="MED6258518.1"/>
    <property type="molecule type" value="Genomic_DNA"/>
</dbReference>
<gene>
    <name evidence="2" type="ORF">ATANTOWER_008492</name>
</gene>
<dbReference type="Proteomes" id="UP001345963">
    <property type="component" value="Unassembled WGS sequence"/>
</dbReference>
<feature type="region of interest" description="Disordered" evidence="1">
    <location>
        <begin position="21"/>
        <end position="48"/>
    </location>
</feature>
<evidence type="ECO:0000256" key="1">
    <source>
        <dbReference type="SAM" id="MobiDB-lite"/>
    </source>
</evidence>